<feature type="compositionally biased region" description="Polar residues" evidence="14">
    <location>
        <begin position="9"/>
        <end position="23"/>
    </location>
</feature>
<reference evidence="16 17" key="1">
    <citation type="submission" date="2024-11" db="EMBL/GenBank/DDBJ databases">
        <title>Chromosome-level genome assembly of the freshwater bivalve Anodonta woodiana.</title>
        <authorList>
            <person name="Chen X."/>
        </authorList>
    </citation>
    <scope>NUCLEOTIDE SEQUENCE [LARGE SCALE GENOMIC DNA]</scope>
    <source>
        <strain evidence="16">MN2024</strain>
        <tissue evidence="16">Gills</tissue>
    </source>
</reference>
<evidence type="ECO:0000256" key="3">
    <source>
        <dbReference type="ARBA" id="ARBA00004496"/>
    </source>
</evidence>
<dbReference type="Pfam" id="PF16026">
    <property type="entry name" value="MIEAP"/>
    <property type="match status" value="1"/>
</dbReference>
<evidence type="ECO:0000256" key="7">
    <source>
        <dbReference type="ARBA" id="ARBA00022787"/>
    </source>
</evidence>
<keyword evidence="10" id="KW-0496">Mitochondrion</keyword>
<evidence type="ECO:0000256" key="10">
    <source>
        <dbReference type="ARBA" id="ARBA00023128"/>
    </source>
</evidence>
<gene>
    <name evidence="16" type="ORF">ACJMK2_030822</name>
</gene>
<sequence>MAASEASIEENSVTGGASGTTSIPELERDLEPLEEKYNRDVDDLYILATSLQKGAKKLRKLQKDIQRKQKKVDSGKTSKKLKATQDSYFITLKDLHIYAPQLQPILDNTKDRTGLPDRPFRKTYSLNEKHKFVNRDKEELEIERDSLSRKNTRLTDENLRMKSEITKLEEALKNSKADKKRLTETNADVAAQLAEAKKTIDHLKEEIERLGGSPVVTAVDSTNENIGSGSKDDSESMKVQERHIAEIQQLKHQLEEERRAKESAMQRFSEIASSKLSENPNITDLSDPRRPTKLAEEFSELYDNEWSDAYEELESSLTDKIEEEIITYLLGFVMEIYKTCTMLATEKSDTIERQLIFPANGVELLPGMKKHIKNDIKSMTPLTLAAVQKHVMDHIKDWSPWKQVQLESENMKKYIDKCTELCWYMSVQDPQVFMYSGPSKDGSFRHDIFREYTKKGDKEAFVVFPTLYLHEGGHMLWKGVAQGLNETSTQ</sequence>
<dbReference type="InterPro" id="IPR026169">
    <property type="entry name" value="MIEAP"/>
</dbReference>
<feature type="coiled-coil region" evidence="13">
    <location>
        <begin position="237"/>
        <end position="271"/>
    </location>
</feature>
<dbReference type="GO" id="GO:0005759">
    <property type="term" value="C:mitochondrial matrix"/>
    <property type="evidence" value="ECO:0007669"/>
    <property type="project" value="UniProtKB-SubCell"/>
</dbReference>
<dbReference type="InterPro" id="IPR031981">
    <property type="entry name" value="MIEAP_C"/>
</dbReference>
<comment type="similarity">
    <text evidence="4">Belongs to the MIEAP family.</text>
</comment>
<evidence type="ECO:0000313" key="17">
    <source>
        <dbReference type="Proteomes" id="UP001634394"/>
    </source>
</evidence>
<dbReference type="GO" id="GO:0005741">
    <property type="term" value="C:mitochondrial outer membrane"/>
    <property type="evidence" value="ECO:0007669"/>
    <property type="project" value="UniProtKB-SubCell"/>
</dbReference>
<keyword evidence="9" id="KW-0446">Lipid-binding</keyword>
<accession>A0ABD3WWX5</accession>
<evidence type="ECO:0000256" key="8">
    <source>
        <dbReference type="ARBA" id="ARBA00023054"/>
    </source>
</evidence>
<organism evidence="16 17">
    <name type="scientific">Sinanodonta woodiana</name>
    <name type="common">Chinese pond mussel</name>
    <name type="synonym">Anodonta woodiana</name>
    <dbReference type="NCBI Taxonomy" id="1069815"/>
    <lineage>
        <taxon>Eukaryota</taxon>
        <taxon>Metazoa</taxon>
        <taxon>Spiralia</taxon>
        <taxon>Lophotrochozoa</taxon>
        <taxon>Mollusca</taxon>
        <taxon>Bivalvia</taxon>
        <taxon>Autobranchia</taxon>
        <taxon>Heteroconchia</taxon>
        <taxon>Palaeoheterodonta</taxon>
        <taxon>Unionida</taxon>
        <taxon>Unionoidea</taxon>
        <taxon>Unionidae</taxon>
        <taxon>Unioninae</taxon>
        <taxon>Sinanodonta</taxon>
    </lineage>
</organism>
<dbReference type="PANTHER" id="PTHR21771:SF0">
    <property type="entry name" value="MITOCHONDRIA-EATING PROTEIN"/>
    <property type="match status" value="1"/>
</dbReference>
<keyword evidence="7" id="KW-1000">Mitochondrion outer membrane</keyword>
<keyword evidence="8 13" id="KW-0175">Coiled coil</keyword>
<dbReference type="AlphaFoldDB" id="A0ABD3WWX5"/>
<evidence type="ECO:0000256" key="4">
    <source>
        <dbReference type="ARBA" id="ARBA00008233"/>
    </source>
</evidence>
<keyword evidence="6" id="KW-0963">Cytoplasm</keyword>
<dbReference type="GO" id="GO:0008289">
    <property type="term" value="F:lipid binding"/>
    <property type="evidence" value="ECO:0007669"/>
    <property type="project" value="UniProtKB-KW"/>
</dbReference>
<evidence type="ECO:0000256" key="12">
    <source>
        <dbReference type="ARBA" id="ARBA00032687"/>
    </source>
</evidence>
<feature type="coiled-coil region" evidence="13">
    <location>
        <begin position="130"/>
        <end position="213"/>
    </location>
</feature>
<evidence type="ECO:0000256" key="11">
    <source>
        <dbReference type="ARBA" id="ARBA00023136"/>
    </source>
</evidence>
<evidence type="ECO:0000259" key="15">
    <source>
        <dbReference type="Pfam" id="PF16026"/>
    </source>
</evidence>
<feature type="region of interest" description="Disordered" evidence="14">
    <location>
        <begin position="218"/>
        <end position="237"/>
    </location>
</feature>
<protein>
    <recommendedName>
        <fullName evidence="5">Mitochondria-eating protein</fullName>
    </recommendedName>
    <alternativeName>
        <fullName evidence="12">Spermatogenesis-associated protein 18</fullName>
    </alternativeName>
</protein>
<keyword evidence="11" id="KW-0472">Membrane</keyword>
<evidence type="ECO:0000256" key="9">
    <source>
        <dbReference type="ARBA" id="ARBA00023121"/>
    </source>
</evidence>
<evidence type="ECO:0000256" key="1">
    <source>
        <dbReference type="ARBA" id="ARBA00004294"/>
    </source>
</evidence>
<proteinExistence type="inferred from homology"/>
<feature type="compositionally biased region" description="Polar residues" evidence="14">
    <location>
        <begin position="219"/>
        <end position="228"/>
    </location>
</feature>
<comment type="caution">
    <text evidence="16">The sequence shown here is derived from an EMBL/GenBank/DDBJ whole genome shotgun (WGS) entry which is preliminary data.</text>
</comment>
<keyword evidence="17" id="KW-1185">Reference proteome</keyword>
<evidence type="ECO:0000256" key="13">
    <source>
        <dbReference type="SAM" id="Coils"/>
    </source>
</evidence>
<dbReference type="PANTHER" id="PTHR21771">
    <property type="entry name" value="MITOCHONDRIA-EATING PROTEIN-RELATED"/>
    <property type="match status" value="1"/>
</dbReference>
<dbReference type="EMBL" id="JBJQND010000004">
    <property type="protein sequence ID" value="KAL3878477.1"/>
    <property type="molecule type" value="Genomic_DNA"/>
</dbReference>
<evidence type="ECO:0000256" key="5">
    <source>
        <dbReference type="ARBA" id="ARBA00019863"/>
    </source>
</evidence>
<evidence type="ECO:0000256" key="6">
    <source>
        <dbReference type="ARBA" id="ARBA00022490"/>
    </source>
</evidence>
<dbReference type="Proteomes" id="UP001634394">
    <property type="component" value="Unassembled WGS sequence"/>
</dbReference>
<evidence type="ECO:0000313" key="16">
    <source>
        <dbReference type="EMBL" id="KAL3878477.1"/>
    </source>
</evidence>
<feature type="domain" description="Mitochondria-eating protein C-terminal" evidence="15">
    <location>
        <begin position="290"/>
        <end position="481"/>
    </location>
</feature>
<evidence type="ECO:0000256" key="14">
    <source>
        <dbReference type="SAM" id="MobiDB-lite"/>
    </source>
</evidence>
<comment type="subcellular location">
    <subcellularLocation>
        <location evidence="3">Cytoplasm</location>
    </subcellularLocation>
    <subcellularLocation>
        <location evidence="2">Mitochondrion matrix</location>
    </subcellularLocation>
    <subcellularLocation>
        <location evidence="1">Mitochondrion outer membrane</location>
    </subcellularLocation>
</comment>
<evidence type="ECO:0000256" key="2">
    <source>
        <dbReference type="ARBA" id="ARBA00004305"/>
    </source>
</evidence>
<name>A0ABD3WWX5_SINWO</name>
<feature type="region of interest" description="Disordered" evidence="14">
    <location>
        <begin position="1"/>
        <end position="31"/>
    </location>
</feature>